<dbReference type="Proteomes" id="UP000728032">
    <property type="component" value="Unassembled WGS sequence"/>
</dbReference>
<evidence type="ECO:0000313" key="2">
    <source>
        <dbReference type="Proteomes" id="UP000728032"/>
    </source>
</evidence>
<reference evidence="1" key="1">
    <citation type="submission" date="2020-11" db="EMBL/GenBank/DDBJ databases">
        <authorList>
            <person name="Tran Van P."/>
        </authorList>
    </citation>
    <scope>NUCLEOTIDE SEQUENCE</scope>
</reference>
<sequence>MAYNGVVRERAPIPFRTPIATTTRVGNSSLTHSLPPVGTGMRAHCLSNACALTQYGRADSLPPINCVLRSQSIGPLIVTSYLAFTTNGCHIAYCMSPALTPQKSLLFIPFL</sequence>
<name>A0A7R9QX75_9ACAR</name>
<proteinExistence type="predicted"/>
<dbReference type="EMBL" id="CAJPVJ010025103">
    <property type="protein sequence ID" value="CAG2178937.1"/>
    <property type="molecule type" value="Genomic_DNA"/>
</dbReference>
<keyword evidence="2" id="KW-1185">Reference proteome</keyword>
<protein>
    <submittedName>
        <fullName evidence="1">Uncharacterized protein</fullName>
    </submittedName>
</protein>
<organism evidence="1">
    <name type="scientific">Oppiella nova</name>
    <dbReference type="NCBI Taxonomy" id="334625"/>
    <lineage>
        <taxon>Eukaryota</taxon>
        <taxon>Metazoa</taxon>
        <taxon>Ecdysozoa</taxon>
        <taxon>Arthropoda</taxon>
        <taxon>Chelicerata</taxon>
        <taxon>Arachnida</taxon>
        <taxon>Acari</taxon>
        <taxon>Acariformes</taxon>
        <taxon>Sarcoptiformes</taxon>
        <taxon>Oribatida</taxon>
        <taxon>Brachypylina</taxon>
        <taxon>Oppioidea</taxon>
        <taxon>Oppiidae</taxon>
        <taxon>Oppiella</taxon>
    </lineage>
</organism>
<gene>
    <name evidence="1" type="ORF">ONB1V03_LOCUS18361</name>
</gene>
<dbReference type="EMBL" id="OC939928">
    <property type="protein sequence ID" value="CAD7661801.1"/>
    <property type="molecule type" value="Genomic_DNA"/>
</dbReference>
<evidence type="ECO:0000313" key="1">
    <source>
        <dbReference type="EMBL" id="CAD7661801.1"/>
    </source>
</evidence>
<accession>A0A7R9QX75</accession>
<dbReference type="AlphaFoldDB" id="A0A7R9QX75"/>